<reference evidence="2" key="1">
    <citation type="submission" date="2016-11" db="EMBL/GenBank/DDBJ databases">
        <title>The genome sequence of Colletotrichum cuscutae.</title>
        <authorList>
            <person name="Baroncelli R."/>
        </authorList>
    </citation>
    <scope>NUCLEOTIDE SEQUENCE</scope>
    <source>
        <strain evidence="2">IMI 304802</strain>
    </source>
</reference>
<evidence type="ECO:0000313" key="3">
    <source>
        <dbReference type="Proteomes" id="UP001239213"/>
    </source>
</evidence>
<name>A0AAI9YAB2_9PEZI</name>
<sequence>MCLKRGRDFLTENPTGARRPAPPFPNLALDRKKRPLGSSLKGSCVVGLYLGGTAVSHHLSKYSWLVLYFGAGARGCPGTPWSVLHLVVPIPSDSSVVSPSHPGPGTRTFLATTGRDSPNPCLVFPSPATWAVPGRLLLRVAGAGAATAAGAALDCSERESRTRVSEGTTLFHSPLFLSGSAGLSLGLRFPLLLLSFWCRVCIFRSFEVELLLIVWNVESREIERTETTQSRSLQYPLRFLDAAICPSYPSPIEIPDPTDTSCSNSPRAIRHFHDTLAHTQTNPTNDYEPPAWPHPKPATPRPSGLGRTNSFLFPFYPTVRPFCPGLLVRLELAVCRETPETLFCRSNSETREPLPVHLDLDGSVSSSLRISAQFSSSPSRLAS</sequence>
<proteinExistence type="predicted"/>
<organism evidence="2 3">
    <name type="scientific">Colletotrichum cuscutae</name>
    <dbReference type="NCBI Taxonomy" id="1209917"/>
    <lineage>
        <taxon>Eukaryota</taxon>
        <taxon>Fungi</taxon>
        <taxon>Dikarya</taxon>
        <taxon>Ascomycota</taxon>
        <taxon>Pezizomycotina</taxon>
        <taxon>Sordariomycetes</taxon>
        <taxon>Hypocreomycetidae</taxon>
        <taxon>Glomerellales</taxon>
        <taxon>Glomerellaceae</taxon>
        <taxon>Colletotrichum</taxon>
        <taxon>Colletotrichum acutatum species complex</taxon>
    </lineage>
</organism>
<keyword evidence="3" id="KW-1185">Reference proteome</keyword>
<evidence type="ECO:0000256" key="1">
    <source>
        <dbReference type="SAM" id="MobiDB-lite"/>
    </source>
</evidence>
<feature type="region of interest" description="Disordered" evidence="1">
    <location>
        <begin position="279"/>
        <end position="305"/>
    </location>
</feature>
<evidence type="ECO:0000313" key="2">
    <source>
        <dbReference type="EMBL" id="KAK1492697.1"/>
    </source>
</evidence>
<dbReference type="EMBL" id="MPDP01000028">
    <property type="protein sequence ID" value="KAK1492697.1"/>
    <property type="molecule type" value="Genomic_DNA"/>
</dbReference>
<gene>
    <name evidence="2" type="ORF">CCUS01_13975</name>
</gene>
<dbReference type="AlphaFoldDB" id="A0AAI9YAB2"/>
<dbReference type="Proteomes" id="UP001239213">
    <property type="component" value="Unassembled WGS sequence"/>
</dbReference>
<protein>
    <submittedName>
        <fullName evidence="2">Uncharacterized protein</fullName>
    </submittedName>
</protein>
<feature type="compositionally biased region" description="Pro residues" evidence="1">
    <location>
        <begin position="290"/>
        <end position="300"/>
    </location>
</feature>
<comment type="caution">
    <text evidence="2">The sequence shown here is derived from an EMBL/GenBank/DDBJ whole genome shotgun (WGS) entry which is preliminary data.</text>
</comment>
<accession>A0AAI9YAB2</accession>